<dbReference type="Gene3D" id="2.60.40.10">
    <property type="entry name" value="Immunoglobulins"/>
    <property type="match status" value="1"/>
</dbReference>
<dbReference type="Pfam" id="PF22633">
    <property type="entry name" value="F5_F8_type_C_2"/>
    <property type="match status" value="1"/>
</dbReference>
<reference evidence="5 6" key="1">
    <citation type="submission" date="2018-10" db="EMBL/GenBank/DDBJ databases">
        <title>Isolation of pseudouridimycin from Streptomyces albus DSM 40763.</title>
        <authorList>
            <person name="Rosenqvist P."/>
            <person name="Metsae-Ketelae M."/>
            <person name="Virta P."/>
        </authorList>
    </citation>
    <scope>NUCLEOTIDE SEQUENCE [LARGE SCALE GENOMIC DNA]</scope>
    <source>
        <strain evidence="5 6">DSM 40763</strain>
    </source>
</reference>
<dbReference type="Gene3D" id="2.60.120.260">
    <property type="entry name" value="Galactose-binding domain-like"/>
    <property type="match status" value="2"/>
</dbReference>
<name>A0A8H1LMX4_9ACTN</name>
<dbReference type="Pfam" id="PF22816">
    <property type="entry name" value="CatAgl_D2"/>
    <property type="match status" value="1"/>
</dbReference>
<dbReference type="SMART" id="SM00710">
    <property type="entry name" value="PbH1"/>
    <property type="match status" value="5"/>
</dbReference>
<proteinExistence type="predicted"/>
<keyword evidence="2" id="KW-0732">Signal</keyword>
<dbReference type="InterPro" id="IPR055149">
    <property type="entry name" value="Agl_cat_D2"/>
</dbReference>
<accession>A0A8H1LMX4</accession>
<evidence type="ECO:0000259" key="3">
    <source>
        <dbReference type="Pfam" id="PF22815"/>
    </source>
</evidence>
<feature type="domain" description="CBM6/CBM35/CBM36-like 1" evidence="3">
    <location>
        <begin position="291"/>
        <end position="448"/>
    </location>
</feature>
<evidence type="ECO:0000256" key="2">
    <source>
        <dbReference type="SAM" id="SignalP"/>
    </source>
</evidence>
<dbReference type="GO" id="GO:0005975">
    <property type="term" value="P:carbohydrate metabolic process"/>
    <property type="evidence" value="ECO:0007669"/>
    <property type="project" value="UniProtKB-ARBA"/>
</dbReference>
<evidence type="ECO:0000313" key="5">
    <source>
        <dbReference type="EMBL" id="TGG87071.1"/>
    </source>
</evidence>
<dbReference type="CDD" id="cd14490">
    <property type="entry name" value="CBM6-CBM35-CBM36_like_1"/>
    <property type="match status" value="1"/>
</dbReference>
<comment type="caution">
    <text evidence="5">The sequence shown here is derived from an EMBL/GenBank/DDBJ whole genome shotgun (WGS) entry which is preliminary data.</text>
</comment>
<gene>
    <name evidence="5" type="ORF">D8771_04775</name>
</gene>
<evidence type="ECO:0000313" key="6">
    <source>
        <dbReference type="Proteomes" id="UP000298111"/>
    </source>
</evidence>
<feature type="chain" id="PRO_5034262495" evidence="2">
    <location>
        <begin position="34"/>
        <end position="845"/>
    </location>
</feature>
<feature type="region of interest" description="Disordered" evidence="1">
    <location>
        <begin position="33"/>
        <end position="72"/>
    </location>
</feature>
<sequence>MGTTKRTTRAWRPVLAAVLSTALLLSGWQAASADTAQDGRTAGGDTGPLRVRLSGGDADRAQDGDPDTYAKGRTSHWVRADLGATRRLDRVELSLPGGAQRVQLQGSVNGRDFTELSDARPRKGEVTVRLGGAPVRYLRAAGAHRVGELAVYSAESGDTTPPGTPHRVRLDGAVLHWERVPGAAGYDVYADGRLRAGLPATATRWKDATAPGGSEETIEYTVRARDAAGNQSPDSRPVTRTVAAGEGSSRAAFTPPPSGAATAEKARAKTGGKSKGIERGKGGEAAATGADMPYTTVEAESAATGGGAQVVGPNRKIGDLAGEASGRRAVTLKETGQYVEFTTTAETNTLVTRFSLPDAPGGGGTSATLNVYVDGQKTKTLALTSKYAWLYGPEASPVNDPNAGPPRHIYDEAHLDLGRTVPAGSTIRLQKDAENASAYAIDFVDFEKAAAKPNPDPAAFVEPAGFTHQDVQNALDKARMDTTGKIQGVYLPPGDYETSGKFQVYLKPVKVIGAGPWFTRFHAPAGQENTDVGFRADNGANGSTFSGFAYFGNYTSRIDGPGKVFDFQNVSGITIENVWAEHMVCLYWGANTDRMTLKGNRIRNTFADGLNMTNGSSGNLVADTETRSTGDDAFALFSALDAGGGDQQNNVYQNLTSKLTWRAAGLAVYGGKLNTFRNIRVTDTLVYSGVTISSLDFGYPMNGFGPEETTFENLGVERAGGHFWNGQTFPGIWLFSASKPFRGIRVKGAEITDPTYHGIMFQTNYVGQQPQNPVEDTELTDVTVSGARRSGDEYDKKSGFGIWVNEMPEPGQGPAVGAATFRGLTLRDNAEDVRNTTSTFKLTIE</sequence>
<dbReference type="InterPro" id="IPR011050">
    <property type="entry name" value="Pectin_lyase_fold/virulence"/>
</dbReference>
<dbReference type="Gene3D" id="2.160.20.10">
    <property type="entry name" value="Single-stranded right-handed beta-helix, Pectin lyase-like"/>
    <property type="match status" value="1"/>
</dbReference>
<dbReference type="GO" id="GO:0016787">
    <property type="term" value="F:hydrolase activity"/>
    <property type="evidence" value="ECO:0007669"/>
    <property type="project" value="UniProtKB-KW"/>
</dbReference>
<dbReference type="Proteomes" id="UP000298111">
    <property type="component" value="Unassembled WGS sequence"/>
</dbReference>
<dbReference type="InterPro" id="IPR013783">
    <property type="entry name" value="Ig-like_fold"/>
</dbReference>
<dbReference type="SUPFAM" id="SSF51126">
    <property type="entry name" value="Pectin lyase-like"/>
    <property type="match status" value="1"/>
</dbReference>
<feature type="region of interest" description="Disordered" evidence="1">
    <location>
        <begin position="225"/>
        <end position="291"/>
    </location>
</feature>
<feature type="domain" description="Alpha-1,3-glucanase catalytic" evidence="4">
    <location>
        <begin position="469"/>
        <end position="826"/>
    </location>
</feature>
<feature type="signal peptide" evidence="2">
    <location>
        <begin position="1"/>
        <end position="33"/>
    </location>
</feature>
<keyword evidence="5" id="KW-0378">Hydrolase</keyword>
<dbReference type="EMBL" id="RCIY01000029">
    <property type="protein sequence ID" value="TGG87071.1"/>
    <property type="molecule type" value="Genomic_DNA"/>
</dbReference>
<dbReference type="InterPro" id="IPR012334">
    <property type="entry name" value="Pectin_lyas_fold"/>
</dbReference>
<protein>
    <submittedName>
        <fullName evidence="5">Glycosyl hydrolase</fullName>
    </submittedName>
</protein>
<evidence type="ECO:0000259" key="4">
    <source>
        <dbReference type="Pfam" id="PF22816"/>
    </source>
</evidence>
<dbReference type="InterPro" id="IPR008979">
    <property type="entry name" value="Galactose-bd-like_sf"/>
</dbReference>
<dbReference type="SUPFAM" id="SSF49785">
    <property type="entry name" value="Galactose-binding domain-like"/>
    <property type="match status" value="1"/>
</dbReference>
<dbReference type="InterPro" id="IPR033801">
    <property type="entry name" value="CBM6-CBM35-CBM36-like_1"/>
</dbReference>
<organism evidence="5 6">
    <name type="scientific">Streptomyces albus</name>
    <dbReference type="NCBI Taxonomy" id="1888"/>
    <lineage>
        <taxon>Bacteria</taxon>
        <taxon>Bacillati</taxon>
        <taxon>Actinomycetota</taxon>
        <taxon>Actinomycetes</taxon>
        <taxon>Kitasatosporales</taxon>
        <taxon>Streptomycetaceae</taxon>
        <taxon>Streptomyces</taxon>
    </lineage>
</organism>
<dbReference type="AlphaFoldDB" id="A0A8H1LMX4"/>
<dbReference type="Pfam" id="PF22815">
    <property type="entry name" value="CatAgl_D1"/>
    <property type="match status" value="1"/>
</dbReference>
<dbReference type="InterPro" id="IPR006626">
    <property type="entry name" value="PbH1"/>
</dbReference>
<evidence type="ECO:0000256" key="1">
    <source>
        <dbReference type="SAM" id="MobiDB-lite"/>
    </source>
</evidence>